<evidence type="ECO:0000256" key="6">
    <source>
        <dbReference type="ARBA" id="ARBA00022737"/>
    </source>
</evidence>
<evidence type="ECO:0000256" key="9">
    <source>
        <dbReference type="ARBA" id="ARBA00032001"/>
    </source>
</evidence>
<dbReference type="FunCoup" id="A0A6I8NPW2">
    <property type="interactions" value="667"/>
</dbReference>
<dbReference type="PROSITE" id="PS01255">
    <property type="entry name" value="FETUIN_2"/>
    <property type="match status" value="1"/>
</dbReference>
<reference evidence="13 14" key="1">
    <citation type="journal article" date="2008" name="Nature">
        <title>Genome analysis of the platypus reveals unique signatures of evolution.</title>
        <authorList>
            <person name="Warren W.C."/>
            <person name="Hillier L.W."/>
            <person name="Marshall Graves J.A."/>
            <person name="Birney E."/>
            <person name="Ponting C.P."/>
            <person name="Grutzner F."/>
            <person name="Belov K."/>
            <person name="Miller W."/>
            <person name="Clarke L."/>
            <person name="Chinwalla A.T."/>
            <person name="Yang S.P."/>
            <person name="Heger A."/>
            <person name="Locke D.P."/>
            <person name="Miethke P."/>
            <person name="Waters P.D."/>
            <person name="Veyrunes F."/>
            <person name="Fulton L."/>
            <person name="Fulton B."/>
            <person name="Graves T."/>
            <person name="Wallis J."/>
            <person name="Puente X.S."/>
            <person name="Lopez-Otin C."/>
            <person name="Ordonez G.R."/>
            <person name="Eichler E.E."/>
            <person name="Chen L."/>
            <person name="Cheng Z."/>
            <person name="Deakin J.E."/>
            <person name="Alsop A."/>
            <person name="Thompson K."/>
            <person name="Kirby P."/>
            <person name="Papenfuss A.T."/>
            <person name="Wakefield M.J."/>
            <person name="Olender T."/>
            <person name="Lancet D."/>
            <person name="Huttley G.A."/>
            <person name="Smit A.F."/>
            <person name="Pask A."/>
            <person name="Temple-Smith P."/>
            <person name="Batzer M.A."/>
            <person name="Walker J.A."/>
            <person name="Konkel M.K."/>
            <person name="Harris R.S."/>
            <person name="Whittington C.M."/>
            <person name="Wong E.S."/>
            <person name="Gemmell N.J."/>
            <person name="Buschiazzo E."/>
            <person name="Vargas Jentzsch I.M."/>
            <person name="Merkel A."/>
            <person name="Schmitz J."/>
            <person name="Zemann A."/>
            <person name="Churakov G."/>
            <person name="Kriegs J.O."/>
            <person name="Brosius J."/>
            <person name="Murchison E.P."/>
            <person name="Sachidanandam R."/>
            <person name="Smith C."/>
            <person name="Hannon G.J."/>
            <person name="Tsend-Ayush E."/>
            <person name="McMillan D."/>
            <person name="Attenborough R."/>
            <person name="Rens W."/>
            <person name="Ferguson-Smith M."/>
            <person name="Lefevre C.M."/>
            <person name="Sharp J.A."/>
            <person name="Nicholas K.R."/>
            <person name="Ray D.A."/>
            <person name="Kube M."/>
            <person name="Reinhardt R."/>
            <person name="Pringle T.H."/>
            <person name="Taylor J."/>
            <person name="Jones R.C."/>
            <person name="Nixon B."/>
            <person name="Dacheux J.L."/>
            <person name="Niwa H."/>
            <person name="Sekita Y."/>
            <person name="Huang X."/>
            <person name="Stark A."/>
            <person name="Kheradpour P."/>
            <person name="Kellis M."/>
            <person name="Flicek P."/>
            <person name="Chen Y."/>
            <person name="Webber C."/>
            <person name="Hardison R."/>
            <person name="Nelson J."/>
            <person name="Hallsworth-Pepin K."/>
            <person name="Delehaunty K."/>
            <person name="Markovic C."/>
            <person name="Minx P."/>
            <person name="Feng Y."/>
            <person name="Kremitzki C."/>
            <person name="Mitreva M."/>
            <person name="Glasscock J."/>
            <person name="Wylie T."/>
            <person name="Wohldmann P."/>
            <person name="Thiru P."/>
            <person name="Nhan M.N."/>
            <person name="Pohl C.S."/>
            <person name="Smith S.M."/>
            <person name="Hou S."/>
            <person name="Nefedov M."/>
            <person name="de Jong P.J."/>
            <person name="Renfree M.B."/>
            <person name="Mardis E.R."/>
            <person name="Wilson R.K."/>
        </authorList>
    </citation>
    <scope>NUCLEOTIDE SEQUENCE [LARGE SCALE GENOMIC DNA]</scope>
    <source>
        <strain evidence="13 14">Glennie</strain>
    </source>
</reference>
<dbReference type="InterPro" id="IPR025760">
    <property type="entry name" value="Cystatin_Fetuin_A"/>
</dbReference>
<dbReference type="FunFam" id="3.10.450.10:FF:000010">
    <property type="entry name" value="Alpha-2-HS-glycoprotein"/>
    <property type="match status" value="1"/>
</dbReference>
<evidence type="ECO:0000259" key="12">
    <source>
        <dbReference type="PROSITE" id="PS51529"/>
    </source>
</evidence>
<dbReference type="GO" id="GO:0006953">
    <property type="term" value="P:acute-phase response"/>
    <property type="evidence" value="ECO:0000318"/>
    <property type="project" value="GO_Central"/>
</dbReference>
<keyword evidence="6" id="KW-0677">Repeat</keyword>
<feature type="chain" id="PRO_5026080854" description="Alpha-2-HS-glycoprotein" evidence="11">
    <location>
        <begin position="20"/>
        <end position="348"/>
    </location>
</feature>
<evidence type="ECO:0000256" key="11">
    <source>
        <dbReference type="SAM" id="SignalP"/>
    </source>
</evidence>
<dbReference type="GeneID" id="100074032"/>
<keyword evidence="8" id="KW-0325">Glycoprotein</keyword>
<dbReference type="GO" id="GO:0005576">
    <property type="term" value="C:extracellular region"/>
    <property type="evidence" value="ECO:0000318"/>
    <property type="project" value="GO_Central"/>
</dbReference>
<dbReference type="Proteomes" id="UP000002279">
    <property type="component" value="Chromosome 1"/>
</dbReference>
<evidence type="ECO:0000313" key="13">
    <source>
        <dbReference type="Ensembl" id="ENSOANP00000042891.1"/>
    </source>
</evidence>
<evidence type="ECO:0000256" key="5">
    <source>
        <dbReference type="ARBA" id="ARBA00022729"/>
    </source>
</evidence>
<keyword evidence="5 11" id="KW-0732">Signal</keyword>
<gene>
    <name evidence="13" type="primary">AHSG</name>
</gene>
<dbReference type="InParanoid" id="A0A6I8NPW2"/>
<dbReference type="GO" id="GO:0004866">
    <property type="term" value="F:endopeptidase inhibitor activity"/>
    <property type="evidence" value="ECO:0000318"/>
    <property type="project" value="GO_Central"/>
</dbReference>
<dbReference type="Gene3D" id="3.10.450.10">
    <property type="match status" value="2"/>
</dbReference>
<protein>
    <recommendedName>
        <fullName evidence="2">Alpha-2-HS-glycoprotein</fullName>
    </recommendedName>
    <alternativeName>
        <fullName evidence="9">Fetuin-A</fullName>
    </alternativeName>
</protein>
<dbReference type="InterPro" id="IPR050735">
    <property type="entry name" value="Kininogen_Fetuin_HRG"/>
</dbReference>
<feature type="compositionally biased region" description="Low complexity" evidence="10">
    <location>
        <begin position="266"/>
        <end position="283"/>
    </location>
</feature>
<evidence type="ECO:0000256" key="1">
    <source>
        <dbReference type="ARBA" id="ARBA00004613"/>
    </source>
</evidence>
<dbReference type="SMART" id="SM00043">
    <property type="entry name" value="CY"/>
    <property type="match status" value="2"/>
</dbReference>
<evidence type="ECO:0000313" key="14">
    <source>
        <dbReference type="Proteomes" id="UP000002279"/>
    </source>
</evidence>
<dbReference type="PROSITE" id="PS51529">
    <property type="entry name" value="CYSTATIN_FETUIN_A"/>
    <property type="match status" value="2"/>
</dbReference>
<dbReference type="GO" id="GO:0004869">
    <property type="term" value="F:cysteine-type endopeptidase inhibitor activity"/>
    <property type="evidence" value="ECO:0007669"/>
    <property type="project" value="InterPro"/>
</dbReference>
<dbReference type="PANTHER" id="PTHR13814:SF6">
    <property type="entry name" value="ALPHA-2-HS-GLYCOPROTEIN"/>
    <property type="match status" value="1"/>
</dbReference>
<dbReference type="CTD" id="197"/>
<name>A0A6I8NPW2_ORNAN</name>
<dbReference type="PANTHER" id="PTHR13814">
    <property type="entry name" value="FETUIN"/>
    <property type="match status" value="1"/>
</dbReference>
<feature type="region of interest" description="Disordered" evidence="10">
    <location>
        <begin position="260"/>
        <end position="348"/>
    </location>
</feature>
<dbReference type="InterPro" id="IPR001363">
    <property type="entry name" value="Prot_inh_fetuin_CS"/>
</dbReference>
<evidence type="ECO:0000256" key="4">
    <source>
        <dbReference type="ARBA" id="ARBA00022553"/>
    </source>
</evidence>
<dbReference type="Pfam" id="PF00031">
    <property type="entry name" value="Cystatin"/>
    <property type="match status" value="1"/>
</dbReference>
<dbReference type="GeneTree" id="ENSGT00950000182930"/>
<dbReference type="PROSITE" id="PS01254">
    <property type="entry name" value="FETUIN_1"/>
    <property type="match status" value="1"/>
</dbReference>
<dbReference type="FunFam" id="3.10.450.10:FF:000009">
    <property type="entry name" value="Alpha-2-HS-glycoprotein 2"/>
    <property type="match status" value="1"/>
</dbReference>
<dbReference type="InterPro" id="IPR046350">
    <property type="entry name" value="Cystatin_sf"/>
</dbReference>
<reference evidence="13" key="2">
    <citation type="submission" date="2025-08" db="UniProtKB">
        <authorList>
            <consortium name="Ensembl"/>
        </authorList>
    </citation>
    <scope>IDENTIFICATION</scope>
    <source>
        <strain evidence="13">Glennie</strain>
    </source>
</reference>
<dbReference type="Bgee" id="ENSOANG00000046335">
    <property type="expression patterns" value="Expressed in liver and 2 other cell types or tissues"/>
</dbReference>
<keyword evidence="4" id="KW-0597">Phosphoprotein</keyword>
<dbReference type="GO" id="GO:0050727">
    <property type="term" value="P:regulation of inflammatory response"/>
    <property type="evidence" value="ECO:0000318"/>
    <property type="project" value="GO_Central"/>
</dbReference>
<dbReference type="OrthoDB" id="8780871at2759"/>
<dbReference type="Ensembl" id="ENSOANT00000053138.1">
    <property type="protein sequence ID" value="ENSOANP00000042891.1"/>
    <property type="gene ID" value="ENSOANG00000046335.1"/>
</dbReference>
<dbReference type="InterPro" id="IPR000010">
    <property type="entry name" value="Cystatin_dom"/>
</dbReference>
<dbReference type="KEGG" id="oaa:100074032"/>
<dbReference type="AlphaFoldDB" id="A0A6I8NPW2"/>
<keyword evidence="7" id="KW-1015">Disulfide bond</keyword>
<dbReference type="GO" id="GO:0030502">
    <property type="term" value="P:negative regulation of bone mineralization"/>
    <property type="evidence" value="ECO:0000318"/>
    <property type="project" value="GO_Central"/>
</dbReference>
<comment type="subcellular location">
    <subcellularLocation>
        <location evidence="1">Secreted</location>
    </subcellularLocation>
</comment>
<organism evidence="13 14">
    <name type="scientific">Ornithorhynchus anatinus</name>
    <name type="common">Duckbill platypus</name>
    <dbReference type="NCBI Taxonomy" id="9258"/>
    <lineage>
        <taxon>Eukaryota</taxon>
        <taxon>Metazoa</taxon>
        <taxon>Chordata</taxon>
        <taxon>Craniata</taxon>
        <taxon>Vertebrata</taxon>
        <taxon>Euteleostomi</taxon>
        <taxon>Mammalia</taxon>
        <taxon>Monotremata</taxon>
        <taxon>Ornithorhynchidae</taxon>
        <taxon>Ornithorhynchus</taxon>
    </lineage>
</organism>
<dbReference type="GO" id="GO:0031012">
    <property type="term" value="C:extracellular matrix"/>
    <property type="evidence" value="ECO:0000318"/>
    <property type="project" value="GO_Central"/>
</dbReference>
<dbReference type="OMA" id="KVWPRQP"/>
<evidence type="ECO:0000256" key="3">
    <source>
        <dbReference type="ARBA" id="ARBA00022525"/>
    </source>
</evidence>
<dbReference type="GO" id="GO:0005615">
    <property type="term" value="C:extracellular space"/>
    <property type="evidence" value="ECO:0007669"/>
    <property type="project" value="InterPro"/>
</dbReference>
<sequence length="348" mass="37357">MRFFIVLIGLAQLPNRAAAAPNAGPFRYLDCDDPQAEEVAAEAVRYVNSHSRRGYKYALNQIDKVKVWQRRPFGELFDLELDLLETECHVLDPTPLENCTVRSLTDHAVEGDCDIKLMKVKGTFTVQSAKCESSPDSAEDVLKVCPDCSLLTRLNDTAVTHAVEAALAKFNSENNGSYFRLLEISRAKKVNLPPSTVVEFAVGATDCAAREVSDPAKCNLVVGPEQSGFCKASLFYRVGGGEEVQVGCVVFDPQPAVPQPDGANVGGATVPPVATPGGAGPDAARPPGPLVTHLQHHDLKHSFRGPHGPHLASSMESPSGEQHQPQSGPQGSAPKLPVCPGRLRHFKV</sequence>
<dbReference type="CDD" id="cd00042">
    <property type="entry name" value="CY"/>
    <property type="match status" value="1"/>
</dbReference>
<dbReference type="SUPFAM" id="SSF54403">
    <property type="entry name" value="Cystatin/monellin"/>
    <property type="match status" value="2"/>
</dbReference>
<evidence type="ECO:0000256" key="7">
    <source>
        <dbReference type="ARBA" id="ARBA00023157"/>
    </source>
</evidence>
<evidence type="ECO:0000256" key="10">
    <source>
        <dbReference type="SAM" id="MobiDB-lite"/>
    </source>
</evidence>
<proteinExistence type="predicted"/>
<dbReference type="RefSeq" id="XP_007665575.1">
    <property type="nucleotide sequence ID" value="XM_007667385.3"/>
</dbReference>
<feature type="compositionally biased region" description="Polar residues" evidence="10">
    <location>
        <begin position="314"/>
        <end position="330"/>
    </location>
</feature>
<reference evidence="13" key="3">
    <citation type="submission" date="2025-09" db="UniProtKB">
        <authorList>
            <consortium name="Ensembl"/>
        </authorList>
    </citation>
    <scope>IDENTIFICATION</scope>
    <source>
        <strain evidence="13">Glennie</strain>
    </source>
</reference>
<keyword evidence="3" id="KW-0964">Secreted</keyword>
<accession>A0A6I8NPW2</accession>
<feature type="domain" description="Cystatin fetuin-A-type" evidence="12">
    <location>
        <begin position="22"/>
        <end position="132"/>
    </location>
</feature>
<evidence type="ECO:0000256" key="8">
    <source>
        <dbReference type="ARBA" id="ARBA00023180"/>
    </source>
</evidence>
<feature type="signal peptide" evidence="11">
    <location>
        <begin position="1"/>
        <end position="19"/>
    </location>
</feature>
<keyword evidence="14" id="KW-1185">Reference proteome</keyword>
<feature type="domain" description="Cystatin fetuin-A-type" evidence="12">
    <location>
        <begin position="143"/>
        <end position="249"/>
    </location>
</feature>
<evidence type="ECO:0000256" key="2">
    <source>
        <dbReference type="ARBA" id="ARBA00019375"/>
    </source>
</evidence>